<keyword evidence="4" id="KW-1185">Reference proteome</keyword>
<dbReference type="InterPro" id="IPR011761">
    <property type="entry name" value="ATP-grasp"/>
</dbReference>
<evidence type="ECO:0000256" key="1">
    <source>
        <dbReference type="PROSITE-ProRule" id="PRU00409"/>
    </source>
</evidence>
<dbReference type="PROSITE" id="PS50975">
    <property type="entry name" value="ATP_GRASP"/>
    <property type="match status" value="1"/>
</dbReference>
<sequence>MHSLDIRVPAVLLRLDRNPFPHGTLGAVRSLGRAGVEVHLVADDEHGPVARSRHLYRLHPPPPATATPSEVRAALLRVSARVGRPAVLIPLDDAGALAVDAVREALTDRYLLPPPAPGLPGLPDRLADKATLAGLCARFGVPHPPTMTPASAAEAAAAVSALGTPAVAKWSRPWLLPRDSGLRSAVLVRSPREAAALHERAPDAGSRLLLQAYVPGGRNADWFAHGYVARDGTVLGGGTGRKRRARPRTAGPTAVGEWAPDPRLWALARRLLTALDYRGVFDLDFRRDPRTDTYHLLDFNPRPGAQFRLFADGAGTDVVRAAHLDLTHRPVPAPAPLPGRTFVVEHHAPLTALRARTHRRTQQPPLAPEFAWHDPDDPAPAADLWRRWRGHVLKRSGARLAVGVQNTLLTLSTRARETSPALLPGTTNTERAVTDA</sequence>
<keyword evidence="1" id="KW-0547">Nucleotide-binding</keyword>
<dbReference type="SUPFAM" id="SSF56059">
    <property type="entry name" value="Glutathione synthetase ATP-binding domain-like"/>
    <property type="match status" value="1"/>
</dbReference>
<feature type="domain" description="ATP-grasp" evidence="2">
    <location>
        <begin position="133"/>
        <end position="327"/>
    </location>
</feature>
<evidence type="ECO:0000259" key="2">
    <source>
        <dbReference type="PROSITE" id="PS50975"/>
    </source>
</evidence>
<dbReference type="Proteomes" id="UP000656881">
    <property type="component" value="Unassembled WGS sequence"/>
</dbReference>
<evidence type="ECO:0000313" key="3">
    <source>
        <dbReference type="EMBL" id="GGO43340.1"/>
    </source>
</evidence>
<accession>A0ABQ2LTZ2</accession>
<protein>
    <submittedName>
        <fullName evidence="3">ATP-grasp domain-containing protein</fullName>
    </submittedName>
</protein>
<reference evidence="4" key="1">
    <citation type="journal article" date="2019" name="Int. J. Syst. Evol. Microbiol.">
        <title>The Global Catalogue of Microorganisms (GCM) 10K type strain sequencing project: providing services to taxonomists for standard genome sequencing and annotation.</title>
        <authorList>
            <consortium name="The Broad Institute Genomics Platform"/>
            <consortium name="The Broad Institute Genome Sequencing Center for Infectious Disease"/>
            <person name="Wu L."/>
            <person name="Ma J."/>
        </authorList>
    </citation>
    <scope>NUCLEOTIDE SEQUENCE [LARGE SCALE GENOMIC DNA]</scope>
    <source>
        <strain evidence="4">CGMCC 4.7349</strain>
    </source>
</reference>
<dbReference type="RefSeq" id="WP_189174084.1">
    <property type="nucleotide sequence ID" value="NZ_BMNG01000005.1"/>
</dbReference>
<dbReference type="Gene3D" id="3.30.470.20">
    <property type="entry name" value="ATP-grasp fold, B domain"/>
    <property type="match status" value="1"/>
</dbReference>
<keyword evidence="1" id="KW-0067">ATP-binding</keyword>
<proteinExistence type="predicted"/>
<name>A0ABQ2LTZ2_9ACTN</name>
<evidence type="ECO:0000313" key="4">
    <source>
        <dbReference type="Proteomes" id="UP000656881"/>
    </source>
</evidence>
<gene>
    <name evidence="3" type="ORF">GCM10012286_26990</name>
</gene>
<comment type="caution">
    <text evidence="3">The sequence shown here is derived from an EMBL/GenBank/DDBJ whole genome shotgun (WGS) entry which is preliminary data.</text>
</comment>
<organism evidence="3 4">
    <name type="scientific">Streptomyces lasiicapitis</name>
    <dbReference type="NCBI Taxonomy" id="1923961"/>
    <lineage>
        <taxon>Bacteria</taxon>
        <taxon>Bacillati</taxon>
        <taxon>Actinomycetota</taxon>
        <taxon>Actinomycetes</taxon>
        <taxon>Kitasatosporales</taxon>
        <taxon>Streptomycetaceae</taxon>
        <taxon>Streptomyces</taxon>
    </lineage>
</organism>
<dbReference type="EMBL" id="BMNG01000005">
    <property type="protein sequence ID" value="GGO43340.1"/>
    <property type="molecule type" value="Genomic_DNA"/>
</dbReference>